<sequence length="184" mass="20220">MRLILGLGNPGAKYEHSRHNVGFDVVDTCAAFFQVTLKKRCFRLYRQAKVGDNVLLVQPLTFMNASGAILKHFPQTSASDMIVICDQLDLPPGMIRIRNGGSSAGHNGLKSLIECYGNGDFIRIYIGIGRPKEGVSVVDHVLGQPEDESIAQGVHLACEALIDLIEGKPLQEVMVAYNRRNRSE</sequence>
<reference evidence="10" key="1">
    <citation type="submission" date="2011-02" db="EMBL/GenBank/DDBJ databases">
        <title>Complete sequence of Spirochaeta sp. Buddy.</title>
        <authorList>
            <person name="Lucas S."/>
            <person name="Copeland A."/>
            <person name="Lapidus A."/>
            <person name="Cheng J.-F."/>
            <person name="Goodwin L."/>
            <person name="Pitluck S."/>
            <person name="Zeytun A."/>
            <person name="Detter J.C."/>
            <person name="Han C."/>
            <person name="Tapia R."/>
            <person name="Land M."/>
            <person name="Hauser L."/>
            <person name="Kyrpides N."/>
            <person name="Ivanova N."/>
            <person name="Mikhailova N."/>
            <person name="Pagani I."/>
            <person name="Ritalahti K.M."/>
            <person name="Loeffler F.E."/>
            <person name="Woyke T."/>
        </authorList>
    </citation>
    <scope>NUCLEOTIDE SEQUENCE [LARGE SCALE GENOMIC DNA]</scope>
    <source>
        <strain evidence="10">ATCC BAA-1886 / DSM 22777 / Buddy</strain>
    </source>
</reference>
<keyword evidence="3 8" id="KW-0820">tRNA-binding</keyword>
<evidence type="ECO:0000313" key="10">
    <source>
        <dbReference type="Proteomes" id="UP000008466"/>
    </source>
</evidence>
<dbReference type="Pfam" id="PF01195">
    <property type="entry name" value="Pept_tRNA_hydro"/>
    <property type="match status" value="1"/>
</dbReference>
<dbReference type="HOGENOM" id="CLU_062456_4_1_12"/>
<protein>
    <recommendedName>
        <fullName evidence="7 8">Peptidyl-tRNA hydrolase</fullName>
        <shortName evidence="8">Pth</shortName>
        <ecNumber evidence="1 8">3.1.1.29</ecNumber>
    </recommendedName>
</protein>
<dbReference type="GO" id="GO:0005737">
    <property type="term" value="C:cytoplasm"/>
    <property type="evidence" value="ECO:0007669"/>
    <property type="project" value="UniProtKB-SubCell"/>
</dbReference>
<comment type="subcellular location">
    <subcellularLocation>
        <location evidence="8">Cytoplasm</location>
    </subcellularLocation>
</comment>
<accession>F0RWX8</accession>
<dbReference type="SUPFAM" id="SSF53178">
    <property type="entry name" value="Peptidyl-tRNA hydrolase-like"/>
    <property type="match status" value="1"/>
</dbReference>
<dbReference type="Gene3D" id="3.40.50.1470">
    <property type="entry name" value="Peptidyl-tRNA hydrolase"/>
    <property type="match status" value="1"/>
</dbReference>
<dbReference type="InterPro" id="IPR001328">
    <property type="entry name" value="Pept_tRNA_hydro"/>
</dbReference>
<dbReference type="STRING" id="158189.SpiBuddy_1936"/>
<dbReference type="HAMAP" id="MF_00083">
    <property type="entry name" value="Pept_tRNA_hydro_bact"/>
    <property type="match status" value="1"/>
</dbReference>
<dbReference type="RefSeq" id="WP_013607608.1">
    <property type="nucleotide sequence ID" value="NC_015152.1"/>
</dbReference>
<feature type="binding site" evidence="8">
    <location>
        <position position="14"/>
    </location>
    <ligand>
        <name>tRNA</name>
        <dbReference type="ChEBI" id="CHEBI:17843"/>
    </ligand>
</feature>
<dbReference type="eggNOG" id="COG0193">
    <property type="taxonomic scope" value="Bacteria"/>
</dbReference>
<comment type="function">
    <text evidence="8">Catalyzes the release of premature peptidyl moieties from peptidyl-tRNA molecules trapped in stalled 50S ribosomal subunits, and thus maintains levels of free tRNAs and 50S ribosomes.</text>
</comment>
<comment type="catalytic activity">
    <reaction evidence="8">
        <text>an N-acyl-L-alpha-aminoacyl-tRNA + H2O = an N-acyl-L-amino acid + a tRNA + H(+)</text>
        <dbReference type="Rhea" id="RHEA:54448"/>
        <dbReference type="Rhea" id="RHEA-COMP:10123"/>
        <dbReference type="Rhea" id="RHEA-COMP:13883"/>
        <dbReference type="ChEBI" id="CHEBI:15377"/>
        <dbReference type="ChEBI" id="CHEBI:15378"/>
        <dbReference type="ChEBI" id="CHEBI:59874"/>
        <dbReference type="ChEBI" id="CHEBI:78442"/>
        <dbReference type="ChEBI" id="CHEBI:138191"/>
        <dbReference type="EC" id="3.1.1.29"/>
    </reaction>
</comment>
<comment type="function">
    <text evidence="8">Hydrolyzes ribosome-free peptidyl-tRNAs (with 1 or more amino acids incorporated), which drop off the ribosome during protein synthesis, or as a result of ribosome stalling.</text>
</comment>
<feature type="binding site" evidence="8">
    <location>
        <position position="107"/>
    </location>
    <ligand>
        <name>tRNA</name>
        <dbReference type="ChEBI" id="CHEBI:17843"/>
    </ligand>
</feature>
<dbReference type="NCBIfam" id="TIGR00447">
    <property type="entry name" value="pth"/>
    <property type="match status" value="1"/>
</dbReference>
<evidence type="ECO:0000256" key="1">
    <source>
        <dbReference type="ARBA" id="ARBA00013260"/>
    </source>
</evidence>
<evidence type="ECO:0000256" key="8">
    <source>
        <dbReference type="HAMAP-Rule" id="MF_00083"/>
    </source>
</evidence>
<dbReference type="InterPro" id="IPR036416">
    <property type="entry name" value="Pept_tRNA_hydro_sf"/>
</dbReference>
<keyword evidence="5 8" id="KW-0694">RNA-binding</keyword>
<dbReference type="Proteomes" id="UP000008466">
    <property type="component" value="Chromosome"/>
</dbReference>
<name>F0RWX8_SPHGB</name>
<keyword evidence="2 8" id="KW-0963">Cytoplasm</keyword>
<dbReference type="PANTHER" id="PTHR17224">
    <property type="entry name" value="PEPTIDYL-TRNA HYDROLASE"/>
    <property type="match status" value="1"/>
</dbReference>
<comment type="similarity">
    <text evidence="6 8">Belongs to the PTH family.</text>
</comment>
<dbReference type="OrthoDB" id="9800507at2"/>
<feature type="binding site" evidence="8">
    <location>
        <position position="64"/>
    </location>
    <ligand>
        <name>tRNA</name>
        <dbReference type="ChEBI" id="CHEBI:17843"/>
    </ligand>
</feature>
<evidence type="ECO:0000256" key="2">
    <source>
        <dbReference type="ARBA" id="ARBA00022490"/>
    </source>
</evidence>
<feature type="binding site" evidence="8">
    <location>
        <position position="62"/>
    </location>
    <ligand>
        <name>tRNA</name>
        <dbReference type="ChEBI" id="CHEBI:17843"/>
    </ligand>
</feature>
<feature type="site" description="Discriminates between blocked and unblocked aminoacyl-tRNA" evidence="8">
    <location>
        <position position="9"/>
    </location>
</feature>
<dbReference type="GO" id="GO:0006515">
    <property type="term" value="P:protein quality control for misfolded or incompletely synthesized proteins"/>
    <property type="evidence" value="ECO:0007669"/>
    <property type="project" value="UniProtKB-UniRule"/>
</dbReference>
<proteinExistence type="inferred from homology"/>
<dbReference type="PANTHER" id="PTHR17224:SF1">
    <property type="entry name" value="PEPTIDYL-TRNA HYDROLASE"/>
    <property type="match status" value="1"/>
</dbReference>
<dbReference type="GO" id="GO:0072344">
    <property type="term" value="P:rescue of stalled ribosome"/>
    <property type="evidence" value="ECO:0007669"/>
    <property type="project" value="UniProtKB-UniRule"/>
</dbReference>
<evidence type="ECO:0000256" key="6">
    <source>
        <dbReference type="ARBA" id="ARBA00038063"/>
    </source>
</evidence>
<dbReference type="EMBL" id="CP002541">
    <property type="protein sequence ID" value="ADY13759.1"/>
    <property type="molecule type" value="Genomic_DNA"/>
</dbReference>
<evidence type="ECO:0000256" key="5">
    <source>
        <dbReference type="ARBA" id="ARBA00022884"/>
    </source>
</evidence>
<evidence type="ECO:0000256" key="3">
    <source>
        <dbReference type="ARBA" id="ARBA00022555"/>
    </source>
</evidence>
<dbReference type="InterPro" id="IPR018171">
    <property type="entry name" value="Pept_tRNA_hydro_CS"/>
</dbReference>
<dbReference type="AlphaFoldDB" id="F0RWX8"/>
<keyword evidence="4 8" id="KW-0378">Hydrolase</keyword>
<organism evidence="9 10">
    <name type="scientific">Sphaerochaeta globosa (strain ATCC BAA-1886 / DSM 22777 / Buddy)</name>
    <name type="common">Spirochaeta sp. (strain Buddy)</name>
    <dbReference type="NCBI Taxonomy" id="158189"/>
    <lineage>
        <taxon>Bacteria</taxon>
        <taxon>Pseudomonadati</taxon>
        <taxon>Spirochaetota</taxon>
        <taxon>Spirochaetia</taxon>
        <taxon>Spirochaetales</taxon>
        <taxon>Sphaerochaetaceae</taxon>
        <taxon>Sphaerochaeta</taxon>
    </lineage>
</organism>
<feature type="active site" description="Proton acceptor" evidence="8">
    <location>
        <position position="19"/>
    </location>
</feature>
<keyword evidence="10" id="KW-1185">Reference proteome</keyword>
<dbReference type="GO" id="GO:0004045">
    <property type="term" value="F:peptidyl-tRNA hydrolase activity"/>
    <property type="evidence" value="ECO:0007669"/>
    <property type="project" value="UniProtKB-UniRule"/>
</dbReference>
<gene>
    <name evidence="8" type="primary">pth</name>
    <name evidence="9" type="ordered locus">SpiBuddy_1936</name>
</gene>
<evidence type="ECO:0000256" key="7">
    <source>
        <dbReference type="ARBA" id="ARBA00050038"/>
    </source>
</evidence>
<dbReference type="GO" id="GO:0000049">
    <property type="term" value="F:tRNA binding"/>
    <property type="evidence" value="ECO:0007669"/>
    <property type="project" value="UniProtKB-UniRule"/>
</dbReference>
<comment type="subunit">
    <text evidence="8">Monomer.</text>
</comment>
<feature type="site" description="Stabilizes the basic form of H active site to accept a proton" evidence="8">
    <location>
        <position position="86"/>
    </location>
</feature>
<evidence type="ECO:0000256" key="4">
    <source>
        <dbReference type="ARBA" id="ARBA00022801"/>
    </source>
</evidence>
<dbReference type="EC" id="3.1.1.29" evidence="1 8"/>
<dbReference type="PROSITE" id="PS01196">
    <property type="entry name" value="PEPT_TRNA_HYDROL_2"/>
    <property type="match status" value="1"/>
</dbReference>
<evidence type="ECO:0000313" key="9">
    <source>
        <dbReference type="EMBL" id="ADY13759.1"/>
    </source>
</evidence>
<dbReference type="CDD" id="cd00462">
    <property type="entry name" value="PTH"/>
    <property type="match status" value="1"/>
</dbReference>
<dbReference type="KEGG" id="sbu:SpiBuddy_1936"/>